<proteinExistence type="predicted"/>
<accession>J3CDD3</accession>
<reference evidence="1 2" key="1">
    <citation type="journal article" date="2012" name="J. Bacteriol.">
        <title>Twenty-one genome sequences from Pseudomonas species and 19 genome sequences from diverse bacteria isolated from the rhizosphere and endosphere of Populus deltoides.</title>
        <authorList>
            <person name="Brown S.D."/>
            <person name="Utturkar S.M."/>
            <person name="Klingeman D.M."/>
            <person name="Johnson C.M."/>
            <person name="Martin S.L."/>
            <person name="Land M.L."/>
            <person name="Lu T.Y."/>
            <person name="Schadt C.W."/>
            <person name="Doktycz M.J."/>
            <person name="Pelletier D.A."/>
        </authorList>
    </citation>
    <scope>NUCLEOTIDE SEQUENCE [LARGE SCALE GENOMIC DNA]</scope>
    <source>
        <strain evidence="1 2">CF314</strain>
    </source>
</reference>
<organism evidence="1 2">
    <name type="scientific">Chryseobacterium populi</name>
    <dbReference type="NCBI Taxonomy" id="1144316"/>
    <lineage>
        <taxon>Bacteria</taxon>
        <taxon>Pseudomonadati</taxon>
        <taxon>Bacteroidota</taxon>
        <taxon>Flavobacteriia</taxon>
        <taxon>Flavobacteriales</taxon>
        <taxon>Weeksellaceae</taxon>
        <taxon>Chryseobacterium group</taxon>
        <taxon>Chryseobacterium</taxon>
    </lineage>
</organism>
<protein>
    <submittedName>
        <fullName evidence="1">Uncharacterized protein</fullName>
    </submittedName>
</protein>
<gene>
    <name evidence="1" type="ORF">PMI13_03274</name>
</gene>
<dbReference type="EMBL" id="AKJY01000072">
    <property type="protein sequence ID" value="EJL69384.1"/>
    <property type="molecule type" value="Genomic_DNA"/>
</dbReference>
<evidence type="ECO:0000313" key="2">
    <source>
        <dbReference type="Proteomes" id="UP000007509"/>
    </source>
</evidence>
<comment type="caution">
    <text evidence="1">The sequence shown here is derived from an EMBL/GenBank/DDBJ whole genome shotgun (WGS) entry which is preliminary data.</text>
</comment>
<keyword evidence="2" id="KW-1185">Reference proteome</keyword>
<sequence>MIVGDVKLDNRNHIKSLVFRSYEEIYFLEINILLKIDIYSKILLLLNINMLTQITNFY</sequence>
<dbReference type="AlphaFoldDB" id="J3CDD3"/>
<name>J3CDD3_9FLAO</name>
<dbReference type="Proteomes" id="UP000007509">
    <property type="component" value="Unassembled WGS sequence"/>
</dbReference>
<evidence type="ECO:0000313" key="1">
    <source>
        <dbReference type="EMBL" id="EJL69384.1"/>
    </source>
</evidence>